<feature type="region of interest" description="Disordered" evidence="10">
    <location>
        <begin position="131"/>
        <end position="151"/>
    </location>
</feature>
<evidence type="ECO:0000256" key="10">
    <source>
        <dbReference type="SAM" id="MobiDB-lite"/>
    </source>
</evidence>
<dbReference type="Proteomes" id="UP000673691">
    <property type="component" value="Unassembled WGS sequence"/>
</dbReference>
<reference evidence="11 12" key="1">
    <citation type="journal article" name="Sci. Rep.">
        <title>Genome-scale phylogenetic analyses confirm Olpidium as the closest living zoosporic fungus to the non-flagellated, terrestrial fungi.</title>
        <authorList>
            <person name="Chang Y."/>
            <person name="Rochon D."/>
            <person name="Sekimoto S."/>
            <person name="Wang Y."/>
            <person name="Chovatia M."/>
            <person name="Sandor L."/>
            <person name="Salamov A."/>
            <person name="Grigoriev I.V."/>
            <person name="Stajich J.E."/>
            <person name="Spatafora J.W."/>
        </authorList>
    </citation>
    <scope>NUCLEOTIDE SEQUENCE [LARGE SCALE GENOMIC DNA]</scope>
    <source>
        <strain evidence="11">S191</strain>
    </source>
</reference>
<keyword evidence="7 8" id="KW-0472">Membrane</keyword>
<dbReference type="Pfam" id="PF00153">
    <property type="entry name" value="Mito_carr"/>
    <property type="match status" value="1"/>
</dbReference>
<dbReference type="OrthoDB" id="270584at2759"/>
<evidence type="ECO:0000256" key="3">
    <source>
        <dbReference type="ARBA" id="ARBA00022692"/>
    </source>
</evidence>
<accession>A0A8H8DGP7</accession>
<name>A0A8H8DGP7_9FUNG</name>
<gene>
    <name evidence="11" type="ORF">BJ554DRAFT_2376</name>
</gene>
<sequence length="355" mass="38523">MVGAGGADVGGGGRRRDTQNLDYVLRSMLAGGLAGSAAKTAIGRESGVRGLFQGNSATLMRIFPYAAIKFMAYEQFKTVTSAGAPSRLTTVLVTYPLELIRVRLAFDTTHAKSPGVIGTMREIWNERRLPAAHSAPGTPSPAKPTAAQQTAGAGAAAHFAEPALTGTAGRFAGSPALPTERGSFIQRLPESIPRHFPLVNFYRGFLPTVLGILPYAGSSFVIYSHLTKLCASWLGLASEKELRGWWTLASGGAAGAAAQTVAYPAEVAYRLYPELLRIYPLPGRLVYFRLHDYIALFTPRPPTWDLPRRFLARWTRIGSFEYPTRAEHIGYLKVAPMSAIAFLVYEEMKVILSIF</sequence>
<evidence type="ECO:0000256" key="4">
    <source>
        <dbReference type="ARBA" id="ARBA00022737"/>
    </source>
</evidence>
<proteinExistence type="inferred from homology"/>
<evidence type="ECO:0000256" key="7">
    <source>
        <dbReference type="ARBA" id="ARBA00023136"/>
    </source>
</evidence>
<keyword evidence="12" id="KW-1185">Reference proteome</keyword>
<comment type="caution">
    <text evidence="11">The sequence shown here is derived from an EMBL/GenBank/DDBJ whole genome shotgun (WGS) entry which is preliminary data.</text>
</comment>
<comment type="subcellular location">
    <subcellularLocation>
        <location evidence="1">Mitochondrion membrane</location>
        <topology evidence="1">Multi-pass membrane protein</topology>
    </subcellularLocation>
</comment>
<dbReference type="SUPFAM" id="SSF103506">
    <property type="entry name" value="Mitochondrial carrier"/>
    <property type="match status" value="2"/>
</dbReference>
<evidence type="ECO:0000256" key="1">
    <source>
        <dbReference type="ARBA" id="ARBA00004225"/>
    </source>
</evidence>
<dbReference type="InterPro" id="IPR023395">
    <property type="entry name" value="MCP_dom_sf"/>
</dbReference>
<dbReference type="PANTHER" id="PTHR24089">
    <property type="entry name" value="SOLUTE CARRIER FAMILY 25"/>
    <property type="match status" value="1"/>
</dbReference>
<evidence type="ECO:0000256" key="2">
    <source>
        <dbReference type="ARBA" id="ARBA00022448"/>
    </source>
</evidence>
<evidence type="ECO:0000256" key="6">
    <source>
        <dbReference type="ARBA" id="ARBA00023128"/>
    </source>
</evidence>
<dbReference type="PROSITE" id="PS50920">
    <property type="entry name" value="SOLCAR"/>
    <property type="match status" value="1"/>
</dbReference>
<organism evidence="11 12">
    <name type="scientific">Olpidium bornovanus</name>
    <dbReference type="NCBI Taxonomy" id="278681"/>
    <lineage>
        <taxon>Eukaryota</taxon>
        <taxon>Fungi</taxon>
        <taxon>Fungi incertae sedis</taxon>
        <taxon>Olpidiomycota</taxon>
        <taxon>Olpidiomycotina</taxon>
        <taxon>Olpidiomycetes</taxon>
        <taxon>Olpidiales</taxon>
        <taxon>Olpidiaceae</taxon>
        <taxon>Olpidium</taxon>
    </lineage>
</organism>
<comment type="similarity">
    <text evidence="9">Belongs to the mitochondrial carrier (TC 2.A.29) family.</text>
</comment>
<protein>
    <recommendedName>
        <fullName evidence="13">Mitochondrial carrier protein</fullName>
    </recommendedName>
</protein>
<keyword evidence="4" id="KW-0677">Repeat</keyword>
<dbReference type="InterPro" id="IPR002067">
    <property type="entry name" value="MCP"/>
</dbReference>
<evidence type="ECO:0000256" key="5">
    <source>
        <dbReference type="ARBA" id="ARBA00022989"/>
    </source>
</evidence>
<evidence type="ECO:0000313" key="11">
    <source>
        <dbReference type="EMBL" id="KAG5457568.1"/>
    </source>
</evidence>
<evidence type="ECO:0000256" key="8">
    <source>
        <dbReference type="PROSITE-ProRule" id="PRU00282"/>
    </source>
</evidence>
<dbReference type="EMBL" id="JAEFCI010009839">
    <property type="protein sequence ID" value="KAG5457568.1"/>
    <property type="molecule type" value="Genomic_DNA"/>
</dbReference>
<dbReference type="AlphaFoldDB" id="A0A8H8DGP7"/>
<feature type="repeat" description="Solcar" evidence="8">
    <location>
        <begin position="1"/>
        <end position="79"/>
    </location>
</feature>
<dbReference type="GO" id="GO:0031966">
    <property type="term" value="C:mitochondrial membrane"/>
    <property type="evidence" value="ECO:0007669"/>
    <property type="project" value="UniProtKB-SubCell"/>
</dbReference>
<dbReference type="Gene3D" id="1.50.40.10">
    <property type="entry name" value="Mitochondrial carrier domain"/>
    <property type="match status" value="1"/>
</dbReference>
<evidence type="ECO:0000256" key="9">
    <source>
        <dbReference type="RuleBase" id="RU000488"/>
    </source>
</evidence>
<keyword evidence="2 9" id="KW-0813">Transport</keyword>
<keyword evidence="6" id="KW-0496">Mitochondrion</keyword>
<dbReference type="GO" id="GO:0055085">
    <property type="term" value="P:transmembrane transport"/>
    <property type="evidence" value="ECO:0007669"/>
    <property type="project" value="InterPro"/>
</dbReference>
<keyword evidence="3 8" id="KW-0812">Transmembrane</keyword>
<evidence type="ECO:0000313" key="12">
    <source>
        <dbReference type="Proteomes" id="UP000673691"/>
    </source>
</evidence>
<dbReference type="PRINTS" id="PR00926">
    <property type="entry name" value="MITOCARRIER"/>
</dbReference>
<dbReference type="InterPro" id="IPR018108">
    <property type="entry name" value="MCP_transmembrane"/>
</dbReference>
<evidence type="ECO:0008006" key="13">
    <source>
        <dbReference type="Google" id="ProtNLM"/>
    </source>
</evidence>
<keyword evidence="5" id="KW-1133">Transmembrane helix</keyword>